<feature type="region of interest" description="Disordered" evidence="1">
    <location>
        <begin position="355"/>
        <end position="388"/>
    </location>
</feature>
<dbReference type="Proteomes" id="UP000318212">
    <property type="component" value="Unassembled WGS sequence"/>
</dbReference>
<organism evidence="3 4">
    <name type="scientific">Marilutibacter aestuarii</name>
    <dbReference type="NCBI Taxonomy" id="1706195"/>
    <lineage>
        <taxon>Bacteria</taxon>
        <taxon>Pseudomonadati</taxon>
        <taxon>Pseudomonadota</taxon>
        <taxon>Gammaproteobacteria</taxon>
        <taxon>Lysobacterales</taxon>
        <taxon>Lysobacteraceae</taxon>
        <taxon>Marilutibacter</taxon>
    </lineage>
</organism>
<evidence type="ECO:0000313" key="4">
    <source>
        <dbReference type="Proteomes" id="UP000318212"/>
    </source>
</evidence>
<name>A0A508AEL0_9GAMM</name>
<sequence length="388" mass="41118">MSGAIRTAFLSITAAMLLACLAPVAQAQRVEGDRARAEDIYTAEVAVRGQAEGERKAAFARGLAQVLGKLSGDRQAASAPGVGRELRRAEDYVVHYDYRQDETLTSSGAPTYRTMLVVQYQDSAVDALAATLGIPVWPQPRPKPVLWLAIDDGSGPRLVGLSKSAVARTVLDRAIQRGYRLGLPAGNAAEQAVVGAIWRGDTAAVARASQRYNPPMQLVGKLYRDGGGWTADWIFVDRGRVLARWSESGADARQVMATGADGAADALTKRYAKRSAVGPAGSYAVTFEGLDSADDYIRLSGYLQGLAVVRGIKPLKATAESVVLELELLTGLAGLKRMAEGDDVLVAVESLAIPDGLPEPLPEPGPVLPDDGTLDEPPVSAPSVYRVR</sequence>
<dbReference type="PROSITE" id="PS51257">
    <property type="entry name" value="PROKAR_LIPOPROTEIN"/>
    <property type="match status" value="1"/>
</dbReference>
<proteinExistence type="predicted"/>
<evidence type="ECO:0000313" key="3">
    <source>
        <dbReference type="EMBL" id="TQD48299.1"/>
    </source>
</evidence>
<feature type="compositionally biased region" description="Pro residues" evidence="1">
    <location>
        <begin position="357"/>
        <end position="367"/>
    </location>
</feature>
<evidence type="ECO:0000256" key="2">
    <source>
        <dbReference type="SAM" id="SignalP"/>
    </source>
</evidence>
<reference evidence="3 4" key="1">
    <citation type="submission" date="2019-06" db="EMBL/GenBank/DDBJ databases">
        <title>Lysobacter alkalisoli sp. nov. isolated from saline soil.</title>
        <authorList>
            <person name="Sun J.-Q."/>
            <person name="Xu L."/>
        </authorList>
    </citation>
    <scope>NUCLEOTIDE SEQUENCE [LARGE SCALE GENOMIC DNA]</scope>
    <source>
        <strain evidence="3 4">JCM 31130</strain>
    </source>
</reference>
<dbReference type="OrthoDB" id="6195299at2"/>
<feature type="chain" id="PRO_5021455990" evidence="2">
    <location>
        <begin position="28"/>
        <end position="388"/>
    </location>
</feature>
<dbReference type="InterPro" id="IPR018642">
    <property type="entry name" value="DUF2066"/>
</dbReference>
<keyword evidence="4" id="KW-1185">Reference proteome</keyword>
<dbReference type="Pfam" id="PF09839">
    <property type="entry name" value="DUF2066"/>
    <property type="match status" value="1"/>
</dbReference>
<gene>
    <name evidence="3" type="ORF">FKV25_04985</name>
</gene>
<dbReference type="RefSeq" id="WP_141517700.1">
    <property type="nucleotide sequence ID" value="NZ_VICE01000048.1"/>
</dbReference>
<protein>
    <submittedName>
        <fullName evidence="3">DUF2066 domain-containing protein</fullName>
    </submittedName>
</protein>
<comment type="caution">
    <text evidence="3">The sequence shown here is derived from an EMBL/GenBank/DDBJ whole genome shotgun (WGS) entry which is preliminary data.</text>
</comment>
<dbReference type="EMBL" id="VICE01000048">
    <property type="protein sequence ID" value="TQD48299.1"/>
    <property type="molecule type" value="Genomic_DNA"/>
</dbReference>
<evidence type="ECO:0000256" key="1">
    <source>
        <dbReference type="SAM" id="MobiDB-lite"/>
    </source>
</evidence>
<feature type="signal peptide" evidence="2">
    <location>
        <begin position="1"/>
        <end position="27"/>
    </location>
</feature>
<keyword evidence="2" id="KW-0732">Signal</keyword>
<accession>A0A508AEL0</accession>
<dbReference type="AlphaFoldDB" id="A0A508AEL0"/>